<dbReference type="EMBL" id="JAVSNH010000001">
    <property type="protein sequence ID" value="MDT4512593.1"/>
    <property type="molecule type" value="Genomic_DNA"/>
</dbReference>
<dbReference type="Proteomes" id="UP000448877">
    <property type="component" value="Unassembled WGS sequence"/>
</dbReference>
<gene>
    <name evidence="2" type="ORF">F2Y81_25295</name>
    <name evidence="1" type="ORF">F2Y86_04760</name>
    <name evidence="3" type="ORF">RO785_16605</name>
</gene>
<reference evidence="4 5" key="1">
    <citation type="journal article" date="2019" name="Nat. Med.">
        <title>A library of human gut bacterial isolates paired with longitudinal multiomics data enables mechanistic microbiome research.</title>
        <authorList>
            <person name="Poyet M."/>
            <person name="Groussin M."/>
            <person name="Gibbons S.M."/>
            <person name="Avila-Pacheco J."/>
            <person name="Jiang X."/>
            <person name="Kearney S.M."/>
            <person name="Perrotta A.R."/>
            <person name="Berdy B."/>
            <person name="Zhao S."/>
            <person name="Lieberman T.D."/>
            <person name="Swanson P.K."/>
            <person name="Smith M."/>
            <person name="Roesemann S."/>
            <person name="Alexander J.E."/>
            <person name="Rich S.A."/>
            <person name="Livny J."/>
            <person name="Vlamakis H."/>
            <person name="Clish C."/>
            <person name="Bullock K."/>
            <person name="Deik A."/>
            <person name="Scott J."/>
            <person name="Pierce K.A."/>
            <person name="Xavier R.J."/>
            <person name="Alm E.J."/>
        </authorList>
    </citation>
    <scope>NUCLEOTIDE SEQUENCE [LARGE SCALE GENOMIC DNA]</scope>
    <source>
        <strain evidence="2 5">BIOML-A6</strain>
        <strain evidence="1 4">BIOML-A7</strain>
    </source>
</reference>
<evidence type="ECO:0000313" key="5">
    <source>
        <dbReference type="Proteomes" id="UP000448877"/>
    </source>
</evidence>
<dbReference type="RefSeq" id="WP_007212173.1">
    <property type="nucleotide sequence ID" value="NZ_CABMLT010000004.1"/>
</dbReference>
<comment type="caution">
    <text evidence="2">The sequence shown here is derived from an EMBL/GenBank/DDBJ whole genome shotgun (WGS) entry which is preliminary data.</text>
</comment>
<dbReference type="Proteomes" id="UP001266995">
    <property type="component" value="Unassembled WGS sequence"/>
</dbReference>
<evidence type="ECO:0000313" key="4">
    <source>
        <dbReference type="Proteomes" id="UP000325055"/>
    </source>
</evidence>
<accession>A0A108TFA9</accession>
<dbReference type="Proteomes" id="UP000325055">
    <property type="component" value="Unassembled WGS sequence"/>
</dbReference>
<protein>
    <submittedName>
        <fullName evidence="2">DUF3791 domain-containing protein</fullName>
    </submittedName>
</protein>
<evidence type="ECO:0000313" key="1">
    <source>
        <dbReference type="EMBL" id="KAA5410547.1"/>
    </source>
</evidence>
<evidence type="ECO:0000313" key="3">
    <source>
        <dbReference type="EMBL" id="MDT4512593.1"/>
    </source>
</evidence>
<reference evidence="3" key="2">
    <citation type="submission" date="2023-08" db="EMBL/GenBank/DDBJ databases">
        <title>Reintroducing virulent viruses to syntetic microbiomes.</title>
        <authorList>
            <person name="Wilde J."/>
            <person name="Boyes R."/>
            <person name="Robinson A.V."/>
            <person name="Daisley B.A."/>
            <person name="Allen-Vercoe E."/>
        </authorList>
    </citation>
    <scope>NUCLEOTIDE SEQUENCE</scope>
    <source>
        <strain evidence="3">225I_12FAA</strain>
    </source>
</reference>
<sequence>MNNIPNTPKQEPSINDDITVRDIILWNRIGRISVLLAKRLNIEPERAFDIFYESDTCEHLHDETSGLYLMGDLYVVDEVMIELQRKQG</sequence>
<dbReference type="EMBL" id="VVYV01000065">
    <property type="protein sequence ID" value="KAA5412600.1"/>
    <property type="molecule type" value="Genomic_DNA"/>
</dbReference>
<organism evidence="2 5">
    <name type="scientific">Bacteroides cellulosilyticus</name>
    <dbReference type="NCBI Taxonomy" id="246787"/>
    <lineage>
        <taxon>Bacteria</taxon>
        <taxon>Pseudomonadati</taxon>
        <taxon>Bacteroidota</taxon>
        <taxon>Bacteroidia</taxon>
        <taxon>Bacteroidales</taxon>
        <taxon>Bacteroidaceae</taxon>
        <taxon>Bacteroides</taxon>
    </lineage>
</organism>
<dbReference type="EMBL" id="VVYW01000003">
    <property type="protein sequence ID" value="KAA5410547.1"/>
    <property type="molecule type" value="Genomic_DNA"/>
</dbReference>
<dbReference type="AlphaFoldDB" id="A0A108TFA9"/>
<name>A0A108TFA9_9BACE</name>
<evidence type="ECO:0000313" key="2">
    <source>
        <dbReference type="EMBL" id="KAA5412600.1"/>
    </source>
</evidence>
<proteinExistence type="predicted"/>